<feature type="compositionally biased region" description="Basic and acidic residues" evidence="1">
    <location>
        <begin position="64"/>
        <end position="80"/>
    </location>
</feature>
<evidence type="ECO:0000313" key="3">
    <source>
        <dbReference type="Proteomes" id="UP000663853"/>
    </source>
</evidence>
<comment type="caution">
    <text evidence="2">The sequence shown here is derived from an EMBL/GenBank/DDBJ whole genome shotgun (WGS) entry which is preliminary data.</text>
</comment>
<proteinExistence type="predicted"/>
<feature type="compositionally biased region" description="Basic residues" evidence="1">
    <location>
        <begin position="1"/>
        <end position="10"/>
    </location>
</feature>
<dbReference type="Pfam" id="PF20414">
    <property type="entry name" value="DUF6698"/>
    <property type="match status" value="1"/>
</dbReference>
<dbReference type="Proteomes" id="UP000663853">
    <property type="component" value="Unassembled WGS sequence"/>
</dbReference>
<dbReference type="AlphaFoldDB" id="A0A8H3ACV6"/>
<evidence type="ECO:0000313" key="2">
    <source>
        <dbReference type="EMBL" id="CAE6422612.1"/>
    </source>
</evidence>
<organism evidence="2 3">
    <name type="scientific">Rhizoctonia solani</name>
    <dbReference type="NCBI Taxonomy" id="456999"/>
    <lineage>
        <taxon>Eukaryota</taxon>
        <taxon>Fungi</taxon>
        <taxon>Dikarya</taxon>
        <taxon>Basidiomycota</taxon>
        <taxon>Agaricomycotina</taxon>
        <taxon>Agaricomycetes</taxon>
        <taxon>Cantharellales</taxon>
        <taxon>Ceratobasidiaceae</taxon>
        <taxon>Rhizoctonia</taxon>
    </lineage>
</organism>
<feature type="compositionally biased region" description="Basic and acidic residues" evidence="1">
    <location>
        <begin position="90"/>
        <end position="101"/>
    </location>
</feature>
<gene>
    <name evidence="2" type="ORF">RDB_LOCUS14425</name>
</gene>
<sequence length="419" mass="47172">MSQHSMRARGGHAGGRNEQRRNFGGNLPNQDPDNRDHPEEEADPPEDAPPEVLRQALREAQVARNEHRQANVEKDREISKLQDQVGRKQARAERFQEKTPQDSKYAAAGKRCALMRQLWLPTGIHDVECDPTYSPELRYDKAHPEMRLQGEKADILESMASIFREDFLKLEHFQYKFDKAHGEQRRNSASRVRNNASLIYGCEQAQVTCSTEARGANPKFREFLGYKTDVNLKTSERYPALAPVLYKDLRGGTNANIRLFRHDFVLRTFSAIAFGIGSLHEPQTGTAQGQPILARVLGLRAITPAAIAAAAVLTRWCISPDEKFTEEGDNTGIKWFEDYRVYKQLIVEGIRKEEKRVARGLSGGPFLKLMSEWNKRFFPNSGGQDANGDRDGGASDRSDVAGALAEIDEFADGDEDLEE</sequence>
<dbReference type="InterPro" id="IPR046521">
    <property type="entry name" value="DUF6698"/>
</dbReference>
<evidence type="ECO:0000256" key="1">
    <source>
        <dbReference type="SAM" id="MobiDB-lite"/>
    </source>
</evidence>
<accession>A0A8H3ACV6</accession>
<name>A0A8H3ACV6_9AGAM</name>
<feature type="region of interest" description="Disordered" evidence="1">
    <location>
        <begin position="1"/>
        <end position="103"/>
    </location>
</feature>
<feature type="compositionally biased region" description="Acidic residues" evidence="1">
    <location>
        <begin position="39"/>
        <end position="49"/>
    </location>
</feature>
<dbReference type="EMBL" id="CAJMXA010000244">
    <property type="protein sequence ID" value="CAE6422612.1"/>
    <property type="molecule type" value="Genomic_DNA"/>
</dbReference>
<protein>
    <submittedName>
        <fullName evidence="2">Uncharacterized protein</fullName>
    </submittedName>
</protein>
<reference evidence="2" key="1">
    <citation type="submission" date="2021-01" db="EMBL/GenBank/DDBJ databases">
        <authorList>
            <person name="Kaushik A."/>
        </authorList>
    </citation>
    <scope>NUCLEOTIDE SEQUENCE</scope>
    <source>
        <strain evidence="2">AG6-10EEA</strain>
    </source>
</reference>